<dbReference type="InterPro" id="IPR017972">
    <property type="entry name" value="Cyt_P450_CS"/>
</dbReference>
<evidence type="ECO:0000256" key="5">
    <source>
        <dbReference type="SAM" id="MobiDB-lite"/>
    </source>
</evidence>
<comment type="caution">
    <text evidence="6">The sequence shown here is derived from an EMBL/GenBank/DDBJ whole genome shotgun (WGS) entry which is preliminary data.</text>
</comment>
<dbReference type="PRINTS" id="PR00385">
    <property type="entry name" value="P450"/>
</dbReference>
<name>A0A9X5I331_9CYAN</name>
<feature type="region of interest" description="Disordered" evidence="5">
    <location>
        <begin position="446"/>
        <end position="478"/>
    </location>
</feature>
<dbReference type="InterPro" id="IPR002401">
    <property type="entry name" value="Cyt_P450_E_grp-I"/>
</dbReference>
<comment type="cofactor">
    <cofactor evidence="1 3">
        <name>heme</name>
        <dbReference type="ChEBI" id="CHEBI:30413"/>
    </cofactor>
</comment>
<sequence>MFLPQGPKTPPLVQLIQWIANPFALMESCAQRYGDWFTLKVGLNYRPLVYVNSPQLLQEILTNDTYKQFDAPGEMNEILTPLLGNSGVMMQSGDRHRRHRQLMVPPFHGDRMKAYGDIITEITQQVISRWNPNQPFSMRDSMQAISFNVILQAVFGLREGESYQQIEKLLYDMLELTNSPLKASQLFFPFLQRDLGAWSPWRKFLRQKQHLNQILQTEIEARRANPDPARTDILSLLMAARDEAGEPMKDEELRDELITLLVAGHETTATALTWALYWIHKLPEVRQKLLAELDSLGDTPDHNAIVRLPYLNAVCSETLRIYPIGMLTFPRVVRSPVTLLGQQLEPGTVLVGSIYLAHHRPDLYPEPKQFKPERFLERQFSPYEYLPFGGGVRRCIGAAFALFEMKLVLATILSNLELSLANNRPVRPMRRGLVSAPTRVEMVMTGRRKRAEGAEGAEEAEGEKRSQYTGKNSLTTNY</sequence>
<dbReference type="AlphaFoldDB" id="A0A9X5I331"/>
<accession>A0A9X5I331</accession>
<evidence type="ECO:0000256" key="2">
    <source>
        <dbReference type="ARBA" id="ARBA00010617"/>
    </source>
</evidence>
<dbReference type="Gene3D" id="1.10.630.10">
    <property type="entry name" value="Cytochrome P450"/>
    <property type="match status" value="1"/>
</dbReference>
<dbReference type="OrthoDB" id="446280at2"/>
<dbReference type="Proteomes" id="UP000031532">
    <property type="component" value="Unassembled WGS sequence"/>
</dbReference>
<feature type="compositionally biased region" description="Polar residues" evidence="5">
    <location>
        <begin position="467"/>
        <end position="478"/>
    </location>
</feature>
<proteinExistence type="inferred from homology"/>
<keyword evidence="3 4" id="KW-0349">Heme</keyword>
<dbReference type="PANTHER" id="PTHR24305">
    <property type="entry name" value="CYTOCHROME P450"/>
    <property type="match status" value="1"/>
</dbReference>
<keyword evidence="7" id="KW-1185">Reference proteome</keyword>
<evidence type="ECO:0000313" key="7">
    <source>
        <dbReference type="Proteomes" id="UP000031532"/>
    </source>
</evidence>
<comment type="similarity">
    <text evidence="2 4">Belongs to the cytochrome P450 family.</text>
</comment>
<keyword evidence="4" id="KW-0503">Monooxygenase</keyword>
<evidence type="ECO:0000313" key="6">
    <source>
        <dbReference type="EMBL" id="NHC34018.1"/>
    </source>
</evidence>
<dbReference type="RefSeq" id="WP_052290024.1">
    <property type="nucleotide sequence ID" value="NZ_JTJC03000001.1"/>
</dbReference>
<dbReference type="PROSITE" id="PS00086">
    <property type="entry name" value="CYTOCHROME_P450"/>
    <property type="match status" value="1"/>
</dbReference>
<dbReference type="InterPro" id="IPR050121">
    <property type="entry name" value="Cytochrome_P450_monoxygenase"/>
</dbReference>
<evidence type="ECO:0000256" key="4">
    <source>
        <dbReference type="RuleBase" id="RU000461"/>
    </source>
</evidence>
<keyword evidence="3 4" id="KW-0479">Metal-binding</keyword>
<organism evidence="6 7">
    <name type="scientific">Scytonema millei VB511283</name>
    <dbReference type="NCBI Taxonomy" id="1245923"/>
    <lineage>
        <taxon>Bacteria</taxon>
        <taxon>Bacillati</taxon>
        <taxon>Cyanobacteriota</taxon>
        <taxon>Cyanophyceae</taxon>
        <taxon>Nostocales</taxon>
        <taxon>Scytonemataceae</taxon>
        <taxon>Scytonema</taxon>
    </lineage>
</organism>
<evidence type="ECO:0000256" key="1">
    <source>
        <dbReference type="ARBA" id="ARBA00001971"/>
    </source>
</evidence>
<dbReference type="GO" id="GO:0005506">
    <property type="term" value="F:iron ion binding"/>
    <property type="evidence" value="ECO:0007669"/>
    <property type="project" value="InterPro"/>
</dbReference>
<evidence type="ECO:0000256" key="3">
    <source>
        <dbReference type="PIRSR" id="PIRSR602401-1"/>
    </source>
</evidence>
<dbReference type="EMBL" id="JTJC03000001">
    <property type="protein sequence ID" value="NHC34018.1"/>
    <property type="molecule type" value="Genomic_DNA"/>
</dbReference>
<dbReference type="Pfam" id="PF00067">
    <property type="entry name" value="p450"/>
    <property type="match status" value="1"/>
</dbReference>
<dbReference type="PANTHER" id="PTHR24305:SF166">
    <property type="entry name" value="CYTOCHROME P450 12A4, MITOCHONDRIAL-RELATED"/>
    <property type="match status" value="1"/>
</dbReference>
<dbReference type="GO" id="GO:0016705">
    <property type="term" value="F:oxidoreductase activity, acting on paired donors, with incorporation or reduction of molecular oxygen"/>
    <property type="evidence" value="ECO:0007669"/>
    <property type="project" value="InterPro"/>
</dbReference>
<dbReference type="GO" id="GO:0004497">
    <property type="term" value="F:monooxygenase activity"/>
    <property type="evidence" value="ECO:0007669"/>
    <property type="project" value="UniProtKB-KW"/>
</dbReference>
<dbReference type="InterPro" id="IPR036396">
    <property type="entry name" value="Cyt_P450_sf"/>
</dbReference>
<dbReference type="GO" id="GO:0020037">
    <property type="term" value="F:heme binding"/>
    <property type="evidence" value="ECO:0007669"/>
    <property type="project" value="InterPro"/>
</dbReference>
<feature type="binding site" description="axial binding residue" evidence="3">
    <location>
        <position position="395"/>
    </location>
    <ligand>
        <name>heme</name>
        <dbReference type="ChEBI" id="CHEBI:30413"/>
    </ligand>
    <ligandPart>
        <name>Fe</name>
        <dbReference type="ChEBI" id="CHEBI:18248"/>
    </ligandPart>
</feature>
<dbReference type="PRINTS" id="PR00463">
    <property type="entry name" value="EP450I"/>
</dbReference>
<keyword evidence="4" id="KW-0560">Oxidoreductase</keyword>
<protein>
    <submittedName>
        <fullName evidence="6">Cytochrome P450</fullName>
    </submittedName>
</protein>
<dbReference type="CDD" id="cd11053">
    <property type="entry name" value="CYP110-like"/>
    <property type="match status" value="1"/>
</dbReference>
<dbReference type="SUPFAM" id="SSF48264">
    <property type="entry name" value="Cytochrome P450"/>
    <property type="match status" value="1"/>
</dbReference>
<dbReference type="InterPro" id="IPR001128">
    <property type="entry name" value="Cyt_P450"/>
</dbReference>
<reference evidence="6 7" key="1">
    <citation type="journal article" date="2015" name="Genome Announc.">
        <title>Draft Genome Sequence of the Terrestrial Cyanobacterium Scytonema millei VB511283, Isolated from Eastern India.</title>
        <authorList>
            <person name="Sen D."/>
            <person name="Chandrababunaidu M.M."/>
            <person name="Singh D."/>
            <person name="Sanghi N."/>
            <person name="Ghorai A."/>
            <person name="Mishra G.P."/>
            <person name="Madduluri M."/>
            <person name="Adhikary S.P."/>
            <person name="Tripathy S."/>
        </authorList>
    </citation>
    <scope>NUCLEOTIDE SEQUENCE [LARGE SCALE GENOMIC DNA]</scope>
    <source>
        <strain evidence="6 7">VB511283</strain>
    </source>
</reference>
<gene>
    <name evidence="6" type="ORF">QH73_0004950</name>
</gene>
<keyword evidence="3 4" id="KW-0408">Iron</keyword>